<evidence type="ECO:0000313" key="4">
    <source>
        <dbReference type="RefSeq" id="XP_014667172.1"/>
    </source>
</evidence>
<feature type="region of interest" description="Disordered" evidence="1">
    <location>
        <begin position="423"/>
        <end position="473"/>
    </location>
</feature>
<feature type="compositionally biased region" description="Polar residues" evidence="1">
    <location>
        <begin position="735"/>
        <end position="746"/>
    </location>
</feature>
<feature type="compositionally biased region" description="Polar residues" evidence="1">
    <location>
        <begin position="650"/>
        <end position="672"/>
    </location>
</feature>
<proteinExistence type="predicted"/>
<feature type="region of interest" description="Disordered" evidence="1">
    <location>
        <begin position="598"/>
        <end position="672"/>
    </location>
</feature>
<feature type="compositionally biased region" description="Low complexity" evidence="1">
    <location>
        <begin position="712"/>
        <end position="729"/>
    </location>
</feature>
<dbReference type="GeneID" id="106808819"/>
<dbReference type="PANTHER" id="PTHR21831">
    <property type="entry name" value="MICROTUBULE-ASSOCIATED PROTEIN 10"/>
    <property type="match status" value="1"/>
</dbReference>
<feature type="region of interest" description="Disordered" evidence="1">
    <location>
        <begin position="709"/>
        <end position="762"/>
    </location>
</feature>
<dbReference type="InterPro" id="IPR039302">
    <property type="entry name" value="MAP10"/>
</dbReference>
<feature type="compositionally biased region" description="Polar residues" evidence="1">
    <location>
        <begin position="423"/>
        <end position="435"/>
    </location>
</feature>
<evidence type="ECO:0000313" key="3">
    <source>
        <dbReference type="RefSeq" id="XP_014667171.1"/>
    </source>
</evidence>
<feature type="compositionally biased region" description="Basic and acidic residues" evidence="1">
    <location>
        <begin position="328"/>
        <end position="338"/>
    </location>
</feature>
<evidence type="ECO:0000256" key="1">
    <source>
        <dbReference type="SAM" id="MobiDB-lite"/>
    </source>
</evidence>
<dbReference type="Proteomes" id="UP000695022">
    <property type="component" value="Unplaced"/>
</dbReference>
<gene>
    <name evidence="3 4" type="primary">LOC106808819</name>
</gene>
<feature type="region of interest" description="Disordered" evidence="1">
    <location>
        <begin position="328"/>
        <end position="384"/>
    </location>
</feature>
<protein>
    <submittedName>
        <fullName evidence="3 4">Microtubule-associated protein 10-like</fullName>
    </submittedName>
</protein>
<feature type="region of interest" description="Disordered" evidence="1">
    <location>
        <begin position="904"/>
        <end position="924"/>
    </location>
</feature>
<organism evidence="2 3">
    <name type="scientific">Priapulus caudatus</name>
    <name type="common">Priapulid worm</name>
    <dbReference type="NCBI Taxonomy" id="37621"/>
    <lineage>
        <taxon>Eukaryota</taxon>
        <taxon>Metazoa</taxon>
        <taxon>Ecdysozoa</taxon>
        <taxon>Scalidophora</taxon>
        <taxon>Priapulida</taxon>
        <taxon>Priapulimorpha</taxon>
        <taxon>Priapulimorphida</taxon>
        <taxon>Priapulidae</taxon>
        <taxon>Priapulus</taxon>
    </lineage>
</organism>
<evidence type="ECO:0000313" key="2">
    <source>
        <dbReference type="Proteomes" id="UP000695022"/>
    </source>
</evidence>
<reference evidence="3 4" key="1">
    <citation type="submission" date="2025-05" db="UniProtKB">
        <authorList>
            <consortium name="RefSeq"/>
        </authorList>
    </citation>
    <scope>IDENTIFICATION</scope>
</reference>
<dbReference type="Pfam" id="PF14924">
    <property type="entry name" value="MAP10_N"/>
    <property type="match status" value="1"/>
</dbReference>
<dbReference type="PANTHER" id="PTHR21831:SF2">
    <property type="entry name" value="MICROTUBULE-ASSOCIATED PROTEIN 10"/>
    <property type="match status" value="1"/>
</dbReference>
<sequence>MEDIESLFSVEVIVDSVRLFHGAHCISPAVAFRLLDLPSLLIQPSKPRQAERHGHVSGTDTCSHIYSLTEREPGKETGCISFCRGKSCLFKTSLRVLASGLTNTPMYILLIDGRRLVGSVALPLVTTLSRIRSDTRRSGLELPCVHGHRGTYTLHNAMGTTVGEVVCSYRIGSLGSALLGHVHEGSLSAIRSQIKAAVATGETVSVEVRSASSMSVRQQPADDEKSHCISIRSIAAPEQKSLQVCAEASSEEAVQGLQLSQSVNVTMASRDAPAHPVTVRNDRNVMLPAPLYYQSHSLQHTVQSYSGNMADPMDISSEKLLWQRLKPERDGVEEKADETISGDAAISSSHHEGVPAVSPPNSHKASVPVVQPHKTSSTMPGGRSHGDISLLKALLEQLKIACGELSPHVDTGKSCRNGVESATTNTLHHQQQPLSVSAHRGRGRPAAGLRMQTTKEQSANKKSRSAPTSNFQPERKLKVMLTKTVRLRMAQNKPIAKNKILLESCVRDKYARKRPQHRSPQAHDVGIMTDAQLFEQKRRASSVAPEVEVISEIDRLSSSLEKHVSQPVGKIPKIRMCPNCSTQLDLGDTTVLGKTPAACGFEDHNSKNARTASTPLSYRDLEKKSTAPSDRAVGSVTTPLHGEDVERDTNASSDNSVGQVTVTNPENESENNAADVYSLSFDSEMSHSLVTDTYHEAYTSLASSKRLVTGKSQSFQRSSSVSTVTDGVVPESLIDENSSQVSTSPDHSGKNSEDSVSSADIGTPVSNSGATAFFSGATTIVPGLRTIQVLPADTRAYEHIISAEKSGSVKMTNAISETPIEPVLAADVQPDGHSLSNSGYVENNLRSGQVVVSEALGAAAGAGNESSTQPTDVAQTVTPLVVQPSPNLVRRIQSRTLQKQLSVRDDDVNSSAESTAVVRRTAPTLTRSQLGRTRVLQRTIHTESVSSYAPSVDANDMATSSVGSAFEVQGLSTSTDSDT</sequence>
<dbReference type="RefSeq" id="XP_014667172.1">
    <property type="nucleotide sequence ID" value="XM_014811686.1"/>
</dbReference>
<accession>A0ABM1E4Q0</accession>
<name>A0ABM1E4Q0_PRICU</name>
<dbReference type="RefSeq" id="XP_014667171.1">
    <property type="nucleotide sequence ID" value="XM_014811685.1"/>
</dbReference>
<keyword evidence="2" id="KW-1185">Reference proteome</keyword>